<evidence type="ECO:0000313" key="2">
    <source>
        <dbReference type="EMBL" id="CAF4351775.1"/>
    </source>
</evidence>
<accession>A0A820L172</accession>
<dbReference type="PANTHER" id="PTHR43591">
    <property type="entry name" value="METHYLTRANSFERASE"/>
    <property type="match status" value="1"/>
</dbReference>
<feature type="non-terminal residue" evidence="2">
    <location>
        <position position="1"/>
    </location>
</feature>
<dbReference type="GO" id="GO:0008757">
    <property type="term" value="F:S-adenosylmethionine-dependent methyltransferase activity"/>
    <property type="evidence" value="ECO:0007669"/>
    <property type="project" value="InterPro"/>
</dbReference>
<reference evidence="2" key="1">
    <citation type="submission" date="2021-02" db="EMBL/GenBank/DDBJ databases">
        <authorList>
            <person name="Nowell W R."/>
        </authorList>
    </citation>
    <scope>NUCLEOTIDE SEQUENCE</scope>
</reference>
<dbReference type="InterPro" id="IPR013216">
    <property type="entry name" value="Methyltransf_11"/>
</dbReference>
<evidence type="ECO:0000259" key="1">
    <source>
        <dbReference type="Pfam" id="PF08241"/>
    </source>
</evidence>
<gene>
    <name evidence="2" type="ORF">OKA104_LOCUS48844</name>
</gene>
<dbReference type="CDD" id="cd02440">
    <property type="entry name" value="AdoMet_MTases"/>
    <property type="match status" value="1"/>
</dbReference>
<dbReference type="AlphaFoldDB" id="A0A820L172"/>
<comment type="caution">
    <text evidence="2">The sequence shown here is derived from an EMBL/GenBank/DDBJ whole genome shotgun (WGS) entry which is preliminary data.</text>
</comment>
<proteinExistence type="predicted"/>
<sequence length="154" mass="17835">GIKICQKIHSDISNLRFEHGNAEQLPCSNDSFDVVLHVESSHCYTSMERFLSEVYPVLKPGGYFLWADFRDSGRENVLLEQFKKSGLEMIEQVDITENVTLALSQTRASKLIFLKQFPEDLQTKFEAWFDNPSLKTGHAFYWRCKCRKPLKPSL</sequence>
<protein>
    <recommendedName>
        <fullName evidence="1">Methyltransferase type 11 domain-containing protein</fullName>
    </recommendedName>
</protein>
<evidence type="ECO:0000313" key="3">
    <source>
        <dbReference type="Proteomes" id="UP000663881"/>
    </source>
</evidence>
<dbReference type="Proteomes" id="UP000663881">
    <property type="component" value="Unassembled WGS sequence"/>
</dbReference>
<dbReference type="Pfam" id="PF08241">
    <property type="entry name" value="Methyltransf_11"/>
    <property type="match status" value="1"/>
</dbReference>
<dbReference type="SUPFAM" id="SSF53335">
    <property type="entry name" value="S-adenosyl-L-methionine-dependent methyltransferases"/>
    <property type="match status" value="1"/>
</dbReference>
<organism evidence="2 3">
    <name type="scientific">Adineta steineri</name>
    <dbReference type="NCBI Taxonomy" id="433720"/>
    <lineage>
        <taxon>Eukaryota</taxon>
        <taxon>Metazoa</taxon>
        <taxon>Spiralia</taxon>
        <taxon>Gnathifera</taxon>
        <taxon>Rotifera</taxon>
        <taxon>Eurotatoria</taxon>
        <taxon>Bdelloidea</taxon>
        <taxon>Adinetida</taxon>
        <taxon>Adinetidae</taxon>
        <taxon>Adineta</taxon>
    </lineage>
</organism>
<dbReference type="Gene3D" id="3.40.50.150">
    <property type="entry name" value="Vaccinia Virus protein VP39"/>
    <property type="match status" value="1"/>
</dbReference>
<feature type="domain" description="Methyltransferase type 11" evidence="1">
    <location>
        <begin position="13"/>
        <end position="65"/>
    </location>
</feature>
<dbReference type="PANTHER" id="PTHR43591:SF24">
    <property type="entry name" value="2-METHOXY-6-POLYPRENYL-1,4-BENZOQUINOL METHYLASE, MITOCHONDRIAL"/>
    <property type="match status" value="1"/>
</dbReference>
<dbReference type="InterPro" id="IPR029063">
    <property type="entry name" value="SAM-dependent_MTases_sf"/>
</dbReference>
<name>A0A820L172_9BILA</name>
<dbReference type="EMBL" id="CAJOAY010021833">
    <property type="protein sequence ID" value="CAF4351775.1"/>
    <property type="molecule type" value="Genomic_DNA"/>
</dbReference>